<dbReference type="GO" id="GO:0009897">
    <property type="term" value="C:external side of plasma membrane"/>
    <property type="evidence" value="ECO:0007669"/>
    <property type="project" value="TreeGrafter"/>
</dbReference>
<evidence type="ECO:0000256" key="3">
    <source>
        <dbReference type="SAM" id="Phobius"/>
    </source>
</evidence>
<feature type="domain" description="Ig-like" evidence="4">
    <location>
        <begin position="264"/>
        <end position="351"/>
    </location>
</feature>
<keyword evidence="3" id="KW-0812">Transmembrane</keyword>
<dbReference type="Ensembl" id="ENSECRT00000004373.1">
    <property type="protein sequence ID" value="ENSECRP00000004306.1"/>
    <property type="gene ID" value="ENSECRG00000002925.1"/>
</dbReference>
<dbReference type="InterPro" id="IPR003599">
    <property type="entry name" value="Ig_sub"/>
</dbReference>
<proteinExistence type="predicted"/>
<reference evidence="5" key="2">
    <citation type="submission" date="2025-08" db="UniProtKB">
        <authorList>
            <consortium name="Ensembl"/>
        </authorList>
    </citation>
    <scope>IDENTIFICATION</scope>
</reference>
<keyword evidence="2" id="KW-1015">Disulfide bond</keyword>
<dbReference type="Gene3D" id="2.60.40.10">
    <property type="entry name" value="Immunoglobulins"/>
    <property type="match status" value="5"/>
</dbReference>
<dbReference type="GO" id="GO:0006955">
    <property type="term" value="P:immune response"/>
    <property type="evidence" value="ECO:0007669"/>
    <property type="project" value="TreeGrafter"/>
</dbReference>
<evidence type="ECO:0000256" key="2">
    <source>
        <dbReference type="ARBA" id="ARBA00023157"/>
    </source>
</evidence>
<organism evidence="5 6">
    <name type="scientific">Erpetoichthys calabaricus</name>
    <name type="common">Rope fish</name>
    <name type="synonym">Calamoichthys calabaricus</name>
    <dbReference type="NCBI Taxonomy" id="27687"/>
    <lineage>
        <taxon>Eukaryota</taxon>
        <taxon>Metazoa</taxon>
        <taxon>Chordata</taxon>
        <taxon>Craniata</taxon>
        <taxon>Vertebrata</taxon>
        <taxon>Euteleostomi</taxon>
        <taxon>Actinopterygii</taxon>
        <taxon>Polypteriformes</taxon>
        <taxon>Polypteridae</taxon>
        <taxon>Erpetoichthys</taxon>
    </lineage>
</organism>
<dbReference type="InterPro" id="IPR050488">
    <property type="entry name" value="Ig_Fc_receptor"/>
</dbReference>
<dbReference type="GO" id="GO:0007166">
    <property type="term" value="P:cell surface receptor signaling pathway"/>
    <property type="evidence" value="ECO:0007669"/>
    <property type="project" value="TreeGrafter"/>
</dbReference>
<keyword evidence="1" id="KW-0732">Signal</keyword>
<dbReference type="InterPro" id="IPR036179">
    <property type="entry name" value="Ig-like_dom_sf"/>
</dbReference>
<protein>
    <recommendedName>
        <fullName evidence="4">Ig-like domain-containing protein</fullName>
    </recommendedName>
</protein>
<dbReference type="GeneTree" id="ENSGT00940000162700"/>
<dbReference type="Pfam" id="PF13927">
    <property type="entry name" value="Ig_3"/>
    <property type="match status" value="1"/>
</dbReference>
<dbReference type="GO" id="GO:0004888">
    <property type="term" value="F:transmembrane signaling receptor activity"/>
    <property type="evidence" value="ECO:0007669"/>
    <property type="project" value="TreeGrafter"/>
</dbReference>
<dbReference type="AlphaFoldDB" id="A0A8C4RMV2"/>
<feature type="transmembrane region" description="Helical" evidence="3">
    <location>
        <begin position="544"/>
        <end position="563"/>
    </location>
</feature>
<keyword evidence="3" id="KW-1133">Transmembrane helix</keyword>
<evidence type="ECO:0000313" key="5">
    <source>
        <dbReference type="Ensembl" id="ENSECRP00000004306.1"/>
    </source>
</evidence>
<feature type="domain" description="Ig-like" evidence="4">
    <location>
        <begin position="172"/>
        <end position="252"/>
    </location>
</feature>
<feature type="domain" description="Ig-like" evidence="4">
    <location>
        <begin position="71"/>
        <end position="163"/>
    </location>
</feature>
<dbReference type="SUPFAM" id="SSF48726">
    <property type="entry name" value="Immunoglobulin"/>
    <property type="match status" value="3"/>
</dbReference>
<dbReference type="SMART" id="SM00409">
    <property type="entry name" value="IG"/>
    <property type="match status" value="4"/>
</dbReference>
<reference evidence="5" key="1">
    <citation type="submission" date="2021-06" db="EMBL/GenBank/DDBJ databases">
        <authorList>
            <consortium name="Wellcome Sanger Institute Data Sharing"/>
        </authorList>
    </citation>
    <scope>NUCLEOTIDE SEQUENCE [LARGE SCALE GENOMIC DNA]</scope>
</reference>
<reference evidence="5" key="3">
    <citation type="submission" date="2025-09" db="UniProtKB">
        <authorList>
            <consortium name="Ensembl"/>
        </authorList>
    </citation>
    <scope>IDENTIFICATION</scope>
</reference>
<accession>A0A8C4RMV2</accession>
<dbReference type="Pfam" id="PF13895">
    <property type="entry name" value="Ig_2"/>
    <property type="match status" value="1"/>
</dbReference>
<evidence type="ECO:0000256" key="1">
    <source>
        <dbReference type="ARBA" id="ARBA00022729"/>
    </source>
</evidence>
<evidence type="ECO:0000259" key="4">
    <source>
        <dbReference type="PROSITE" id="PS50835"/>
    </source>
</evidence>
<keyword evidence="3" id="KW-0472">Membrane</keyword>
<dbReference type="PROSITE" id="PS50835">
    <property type="entry name" value="IG_LIKE"/>
    <property type="match status" value="5"/>
</dbReference>
<evidence type="ECO:0000313" key="6">
    <source>
        <dbReference type="Proteomes" id="UP000694620"/>
    </source>
</evidence>
<name>A0A8C4RMV2_ERPCA</name>
<dbReference type="InterPro" id="IPR007110">
    <property type="entry name" value="Ig-like_dom"/>
</dbReference>
<dbReference type="Proteomes" id="UP000694620">
    <property type="component" value="Chromosome 3"/>
</dbReference>
<feature type="domain" description="Ig-like" evidence="4">
    <location>
        <begin position="447"/>
        <end position="534"/>
    </location>
</feature>
<dbReference type="CDD" id="cd00096">
    <property type="entry name" value="Ig"/>
    <property type="match status" value="1"/>
</dbReference>
<dbReference type="PANTHER" id="PTHR11481:SF112">
    <property type="entry name" value="FC RECEPTOR-LIKE PROTEIN 4-RELATED"/>
    <property type="match status" value="1"/>
</dbReference>
<dbReference type="PANTHER" id="PTHR11481">
    <property type="entry name" value="IMMUNOGLOBULIN FC RECEPTOR"/>
    <property type="match status" value="1"/>
</dbReference>
<dbReference type="InterPro" id="IPR013783">
    <property type="entry name" value="Ig-like_fold"/>
</dbReference>
<keyword evidence="6" id="KW-1185">Reference proteome</keyword>
<feature type="domain" description="Ig-like" evidence="4">
    <location>
        <begin position="359"/>
        <end position="440"/>
    </location>
</feature>
<sequence>MSAGWKYFWSGGSDSNLIQAQYIPDATAIGTELRFKPVNLSHQMLYWCQALRNSFQSTSSSFLLKITDKVPMVLLSIQTLKGPIFSGETVSMKCELDGDSTGWIYIWYKGMEHNSKFHTNSSRDPAGSNYIITQSRISDSDIYRCQAERPATHFFSKFSETATLKIYNTPKPRLTIETKWMKVYPTEKVSLKCKIENFTSDWIYTWYKDGIEQNTCRNSQTCSVYTINSVAEQHSGNYTCRANAHSRYSEISDPLSLHVFKNGPQLILWSSSVVTYTGIPVNLSCMIMGESSKWEILWYKESQQLFAEDQGNTEVPNYIIVSANVWDSGKYCCRAKREEFLSSCSNQVEIQVFQSHLKPILIVEPDERDFYREDVFIITCCFNETITGWNFSLYKDGLKVTDSSPYTVSSAKSSDSGEYWCEAESKLDANVKSNQSNALNITVQALPEALLTEMLWSEIFNIIFKGQVTLKCETKWNSTDWKYKWFRNTAVINEDHQGSLYIIYTGNDSYGVEYRCRGQQFTKPPYSEYSEVVTPSVTVLKLRMIAGASLIIVLLICGTLLKYECKRLLRVKGECFENMPMLYFYLNK</sequence>